<evidence type="ECO:0000256" key="2">
    <source>
        <dbReference type="ARBA" id="ARBA00010831"/>
    </source>
</evidence>
<keyword evidence="10 15" id="KW-0040">ANK repeat</keyword>
<dbReference type="InterPro" id="IPR021939">
    <property type="entry name" value="KN_motif"/>
</dbReference>
<dbReference type="PANTHER" id="PTHR24168:SF24">
    <property type="entry name" value="KN MOTIF AND ANKYRIN REPEAT DOMAIN-CONTAINING PROTEIN 4"/>
    <property type="match status" value="1"/>
</dbReference>
<evidence type="ECO:0000313" key="20">
    <source>
        <dbReference type="EMBL" id="CAH2311185.1"/>
    </source>
</evidence>
<dbReference type="SMART" id="SM00355">
    <property type="entry name" value="ZnF_C2H2"/>
    <property type="match status" value="5"/>
</dbReference>
<comment type="similarity">
    <text evidence="2">Belongs to the GLI C2H2-type zinc-finger protein family.</text>
</comment>
<gene>
    <name evidence="20" type="ORF">PECUL_23A028958</name>
</gene>
<protein>
    <submittedName>
        <fullName evidence="20">KN motif and ankyrin repeat domain-containing 4</fullName>
    </submittedName>
</protein>
<dbReference type="FunFam" id="3.30.160.60:FF:000036">
    <property type="entry name" value="GLI family zinc finger 3"/>
    <property type="match status" value="1"/>
</dbReference>
<dbReference type="GO" id="GO:0005634">
    <property type="term" value="C:nucleus"/>
    <property type="evidence" value="ECO:0007669"/>
    <property type="project" value="UniProtKB-SubCell"/>
</dbReference>
<dbReference type="SUPFAM" id="SSF48403">
    <property type="entry name" value="Ankyrin repeat"/>
    <property type="match status" value="1"/>
</dbReference>
<keyword evidence="5" id="KW-0479">Metal-binding</keyword>
<dbReference type="FunFam" id="3.30.160.60:FF:000031">
    <property type="entry name" value="GLI family zinc finger 3"/>
    <property type="match status" value="1"/>
</dbReference>
<evidence type="ECO:0000256" key="3">
    <source>
        <dbReference type="ARBA" id="ARBA00022491"/>
    </source>
</evidence>
<keyword evidence="21" id="KW-1185">Reference proteome</keyword>
<keyword evidence="4" id="KW-0597">Phosphoprotein</keyword>
<dbReference type="InterPro" id="IPR002110">
    <property type="entry name" value="Ankyrin_rpt"/>
</dbReference>
<dbReference type="FunFam" id="1.25.40.20:FF:000017">
    <property type="entry name" value="KN motif and ankyrin repeat domain-containing protein 1"/>
    <property type="match status" value="1"/>
</dbReference>
<dbReference type="FunFam" id="3.30.160.60:FF:000453">
    <property type="entry name" value="GLIS family zinc finger 3"/>
    <property type="match status" value="1"/>
</dbReference>
<evidence type="ECO:0000256" key="16">
    <source>
        <dbReference type="PROSITE-ProRule" id="PRU00042"/>
    </source>
</evidence>
<evidence type="ECO:0000256" key="7">
    <source>
        <dbReference type="ARBA" id="ARBA00022771"/>
    </source>
</evidence>
<evidence type="ECO:0000256" key="9">
    <source>
        <dbReference type="ARBA" id="ARBA00023015"/>
    </source>
</evidence>
<feature type="repeat" description="ANK" evidence="15">
    <location>
        <begin position="1495"/>
        <end position="1527"/>
    </location>
</feature>
<name>A0AAD1SVE6_PELCU</name>
<evidence type="ECO:0000256" key="17">
    <source>
        <dbReference type="SAM" id="Coils"/>
    </source>
</evidence>
<keyword evidence="6" id="KW-0677">Repeat</keyword>
<feature type="domain" description="C2H2-type" evidence="19">
    <location>
        <begin position="430"/>
        <end position="459"/>
    </location>
</feature>
<evidence type="ECO:0000256" key="8">
    <source>
        <dbReference type="ARBA" id="ARBA00022833"/>
    </source>
</evidence>
<feature type="compositionally biased region" description="Polar residues" evidence="18">
    <location>
        <begin position="1306"/>
        <end position="1319"/>
    </location>
</feature>
<keyword evidence="7 16" id="KW-0863">Zinc-finger</keyword>
<feature type="region of interest" description="Disordered" evidence="18">
    <location>
        <begin position="1275"/>
        <end position="1330"/>
    </location>
</feature>
<dbReference type="GO" id="GO:0008270">
    <property type="term" value="F:zinc ion binding"/>
    <property type="evidence" value="ECO:0007669"/>
    <property type="project" value="UniProtKB-KW"/>
</dbReference>
<keyword evidence="14" id="KW-0539">Nucleus</keyword>
<comment type="subcellular location">
    <subcellularLocation>
        <location evidence="1">Nucleus</location>
    </subcellularLocation>
</comment>
<dbReference type="GO" id="GO:0030837">
    <property type="term" value="P:negative regulation of actin filament polymerization"/>
    <property type="evidence" value="ECO:0007669"/>
    <property type="project" value="InterPro"/>
</dbReference>
<keyword evidence="9" id="KW-0805">Transcription regulation</keyword>
<dbReference type="EMBL" id="OW240919">
    <property type="protein sequence ID" value="CAH2311185.1"/>
    <property type="molecule type" value="Genomic_DNA"/>
</dbReference>
<accession>A0AAD1SVE6</accession>
<feature type="compositionally biased region" description="Low complexity" evidence="18">
    <location>
        <begin position="1278"/>
        <end position="1294"/>
    </location>
</feature>
<dbReference type="InterPro" id="IPR013087">
    <property type="entry name" value="Znf_C2H2_type"/>
</dbReference>
<dbReference type="PROSITE" id="PS00028">
    <property type="entry name" value="ZINC_FINGER_C2H2_1"/>
    <property type="match status" value="4"/>
</dbReference>
<dbReference type="GO" id="GO:1990837">
    <property type="term" value="F:sequence-specific double-stranded DNA binding"/>
    <property type="evidence" value="ECO:0007669"/>
    <property type="project" value="UniProtKB-ARBA"/>
</dbReference>
<feature type="coiled-coil region" evidence="17">
    <location>
        <begin position="962"/>
        <end position="1017"/>
    </location>
</feature>
<dbReference type="InterPro" id="IPR036770">
    <property type="entry name" value="Ankyrin_rpt-contain_sf"/>
</dbReference>
<evidence type="ECO:0000256" key="10">
    <source>
        <dbReference type="ARBA" id="ARBA00023043"/>
    </source>
</evidence>
<organism evidence="20 21">
    <name type="scientific">Pelobates cultripes</name>
    <name type="common">Western spadefoot toad</name>
    <dbReference type="NCBI Taxonomy" id="61616"/>
    <lineage>
        <taxon>Eukaryota</taxon>
        <taxon>Metazoa</taxon>
        <taxon>Chordata</taxon>
        <taxon>Craniata</taxon>
        <taxon>Vertebrata</taxon>
        <taxon>Euteleostomi</taxon>
        <taxon>Amphibia</taxon>
        <taxon>Batrachia</taxon>
        <taxon>Anura</taxon>
        <taxon>Pelobatoidea</taxon>
        <taxon>Pelobatidae</taxon>
        <taxon>Pelobates</taxon>
    </lineage>
</organism>
<evidence type="ECO:0000256" key="1">
    <source>
        <dbReference type="ARBA" id="ARBA00004123"/>
    </source>
</evidence>
<dbReference type="Gene3D" id="3.30.160.60">
    <property type="entry name" value="Classic Zinc Finger"/>
    <property type="match status" value="5"/>
</dbReference>
<feature type="compositionally biased region" description="Polar residues" evidence="18">
    <location>
        <begin position="1231"/>
        <end position="1242"/>
    </location>
</feature>
<dbReference type="FunFam" id="3.30.160.60:FF:000048">
    <property type="entry name" value="GLI family zinc finger 3"/>
    <property type="match status" value="1"/>
</dbReference>
<reference evidence="20" key="1">
    <citation type="submission" date="2022-03" db="EMBL/GenBank/DDBJ databases">
        <authorList>
            <person name="Alioto T."/>
            <person name="Alioto T."/>
            <person name="Gomez Garrido J."/>
        </authorList>
    </citation>
    <scope>NUCLEOTIDE SEQUENCE</scope>
</reference>
<keyword evidence="8" id="KW-0862">Zinc</keyword>
<dbReference type="PROSITE" id="PS50088">
    <property type="entry name" value="ANK_REPEAT"/>
    <property type="match status" value="3"/>
</dbReference>
<sequence length="1603" mass="177300">MKVNGGYTQYTVKKSMMGVDGVVTEALEGRRSLLCHFGHCDPSGELGEDYESVLGPVPADARFHNSSLCLNGAHQRDRIKQENPCKFSHLSTPGRQSHSDGPELKSVLLSDTAVSHNGFKNCLSSYFLDSPFQGTQLASSNHSPARYQSSNGKRRCSSSNEGVEIVGILQKSLPSCINGLCVSPPRIFSHPGEITDSNPTKTPQSEDQCGLPSSALCFPPLSDECEDSPSEQVTVPCSESSSVNLISSTSADCSKLSFLKQEPQDNFHQDLLPPYVLRLPLAMSPKTVPSEEQDKLGSGVRKQLCRWIDCSAFYEQQEELVRHIEKSHIDQRTGEDFTCFWTGCTRRYKPFNARYKLLIHMRVHSGEKPNKCMFEGCNKAFSRLENLKIHLRSHTGERPYLCQHPGCHKAFSNSSDRAKHQRTHQDTKPYACQIPGCCKRYTDPSSLRKHVKAHAAKGQHVRTTTPHALEGKWTKAITHEITAGSRSRDVTGMYTLCSSNHINSGSGLLSPAPAVPSRCPSMETSSAPLLCVPESTPEGISPHDLSLLGGPLKIAASSKVNRDACPTSHQKTITQEPYAAEKHYPTFSSAGPHSQGLHGSFLQYPYFYREAQYLSRDSLNPNRYQIPSTLNTGYEMQSAATRSKNHTHSQGRALVYPFIMEKTNGEDVQSKREKKENRMSYSVETPYGFHLDLDFLKYVHDIEKGNTIKRIHIHRRAKQSKFSTLPRNFSVPDSGSHLYSSTASRTWSPSNYKTDAKDNNAFSAGDSSLRLRYVHELNYRRKDNVFDTQKPMGEVYPEDFSDCRSRPQFTRASSMPASLPQSTMSLEQTQYLKLPQPINKFSDNRIQNLEEPSGLPHVGSDTPITSALKRIQDLEEQLKSIPELKQTISVLKDNNNQITVQLRSLSQLLTNKNKHETLELSISESESNAEAAIIRNGEDNHYGQLPSSDFNLSIFSDIERQVTVLKEQLQDSTMELQNLQELVERQNNEIKEKDVHIAELRDILIEMEKTIESTKKEEIQHQDLAVNTEQVQITDLKETCDKSVHASISADTRSVGCGEFTLDQCESELECVDRADSNKDDESSGLILEACITMDVPSSQNLVGNELNMGKATKSDGYVGQITHVPLDIIVRQAQIGESTVHCSESIIETKHCPSEATASGDASIGQYVRRIQDLLQEQWTCLETGYPDLASAIKQPASKLSSIQNQLVNSLNVLSSVYSTQMSSDKEYSETGSQQAGASPRSSLKSIMKKKSSNCRSGQESLAKKNLQFVGVNGGYETTSSEDSSSSEEFCSVESEKADGPTNLPDGSNNQLDTSPISPENEKEESAELTGPAVCEVQHSVQRYAVGDTFRNDCQILSSRLAELQNTSDNQLRQTLYTVCQEWFRVSSQKSSSPDLVAVYLEEIRSISPQLLQMVVNIADENGNTSLHYSVSHSNFGIVKLLLETGVCDVDHQNKAGYTPVMLTPLASAETDEDMEVVLELLNSGNVNLCATQGGQTALMLGVSHGRSDMVKVLLHCGADVNLQDKDGESALMIACQLGNMEMVKLLVSHPECDIELTDKAGNSALSLVLNSTHTEIAEFLQSHTELRGSCPSTEMEKGASL</sequence>
<dbReference type="PROSITE" id="PS50297">
    <property type="entry name" value="ANK_REP_REGION"/>
    <property type="match status" value="3"/>
</dbReference>
<dbReference type="GO" id="GO:0005856">
    <property type="term" value="C:cytoskeleton"/>
    <property type="evidence" value="ECO:0007669"/>
    <property type="project" value="TreeGrafter"/>
</dbReference>
<evidence type="ECO:0000256" key="15">
    <source>
        <dbReference type="PROSITE-ProRule" id="PRU00023"/>
    </source>
</evidence>
<dbReference type="SMART" id="SM00248">
    <property type="entry name" value="ANK"/>
    <property type="match status" value="4"/>
</dbReference>
<feature type="domain" description="C2H2-type" evidence="19">
    <location>
        <begin position="400"/>
        <end position="429"/>
    </location>
</feature>
<dbReference type="SUPFAM" id="SSF57667">
    <property type="entry name" value="beta-beta-alpha zinc fingers"/>
    <property type="match status" value="3"/>
</dbReference>
<evidence type="ECO:0000256" key="11">
    <source>
        <dbReference type="ARBA" id="ARBA00023054"/>
    </source>
</evidence>
<dbReference type="Pfam" id="PF00096">
    <property type="entry name" value="zf-C2H2"/>
    <property type="match status" value="1"/>
</dbReference>
<dbReference type="Pfam" id="PF00023">
    <property type="entry name" value="Ank"/>
    <property type="match status" value="1"/>
</dbReference>
<keyword evidence="11 17" id="KW-0175">Coiled coil</keyword>
<evidence type="ECO:0000256" key="6">
    <source>
        <dbReference type="ARBA" id="ARBA00022737"/>
    </source>
</evidence>
<keyword evidence="12" id="KW-0238">DNA-binding</keyword>
<dbReference type="PANTHER" id="PTHR24168">
    <property type="entry name" value="KN MOTIF AND ANKYRIN REPEAT DOMAIN-CONTAINING"/>
    <property type="match status" value="1"/>
</dbReference>
<dbReference type="Pfam" id="PF12075">
    <property type="entry name" value="KN_motif"/>
    <property type="match status" value="1"/>
</dbReference>
<feature type="repeat" description="ANK" evidence="15">
    <location>
        <begin position="1423"/>
        <end position="1448"/>
    </location>
</feature>
<feature type="repeat" description="ANK" evidence="15">
    <location>
        <begin position="1528"/>
        <end position="1551"/>
    </location>
</feature>
<evidence type="ECO:0000256" key="4">
    <source>
        <dbReference type="ARBA" id="ARBA00022553"/>
    </source>
</evidence>
<evidence type="ECO:0000256" key="5">
    <source>
        <dbReference type="ARBA" id="ARBA00022723"/>
    </source>
</evidence>
<dbReference type="Proteomes" id="UP001295444">
    <property type="component" value="Chromosome 08"/>
</dbReference>
<dbReference type="Pfam" id="PF12796">
    <property type="entry name" value="Ank_2"/>
    <property type="match status" value="1"/>
</dbReference>
<dbReference type="FunFam" id="3.30.160.60:FF:000019">
    <property type="entry name" value="GLI family zinc finger 3"/>
    <property type="match status" value="1"/>
</dbReference>
<dbReference type="Pfam" id="PF23561">
    <property type="entry name" value="zf-C2H2_15"/>
    <property type="match status" value="1"/>
</dbReference>
<proteinExistence type="inferred from homology"/>
<feature type="domain" description="C2H2-type" evidence="19">
    <location>
        <begin position="342"/>
        <end position="369"/>
    </location>
</feature>
<evidence type="ECO:0000256" key="14">
    <source>
        <dbReference type="ARBA" id="ARBA00023242"/>
    </source>
</evidence>
<evidence type="ECO:0000313" key="21">
    <source>
        <dbReference type="Proteomes" id="UP001295444"/>
    </source>
</evidence>
<dbReference type="InterPro" id="IPR056436">
    <property type="entry name" value="Znf-C2H2_ZIC1-5/GLI1-3-like"/>
</dbReference>
<evidence type="ECO:0000256" key="12">
    <source>
        <dbReference type="ARBA" id="ARBA00023125"/>
    </source>
</evidence>
<dbReference type="InterPro" id="IPR047184">
    <property type="entry name" value="KANK1-4"/>
</dbReference>
<dbReference type="Gene3D" id="1.25.40.20">
    <property type="entry name" value="Ankyrin repeat-containing domain"/>
    <property type="match status" value="1"/>
</dbReference>
<dbReference type="GO" id="GO:0005737">
    <property type="term" value="C:cytoplasm"/>
    <property type="evidence" value="ECO:0007669"/>
    <property type="project" value="TreeGrafter"/>
</dbReference>
<keyword evidence="13" id="KW-0804">Transcription</keyword>
<feature type="region of interest" description="Disordered" evidence="18">
    <location>
        <begin position="1226"/>
        <end position="1261"/>
    </location>
</feature>
<feature type="domain" description="C2H2-type" evidence="19">
    <location>
        <begin position="370"/>
        <end position="399"/>
    </location>
</feature>
<evidence type="ECO:0000256" key="13">
    <source>
        <dbReference type="ARBA" id="ARBA00023163"/>
    </source>
</evidence>
<evidence type="ECO:0000259" key="19">
    <source>
        <dbReference type="PROSITE" id="PS50157"/>
    </source>
</evidence>
<evidence type="ECO:0000256" key="18">
    <source>
        <dbReference type="SAM" id="MobiDB-lite"/>
    </source>
</evidence>
<keyword evidence="3" id="KW-0678">Repressor</keyword>
<dbReference type="InterPro" id="IPR036236">
    <property type="entry name" value="Znf_C2H2_sf"/>
</dbReference>
<dbReference type="PROSITE" id="PS50157">
    <property type="entry name" value="ZINC_FINGER_C2H2_2"/>
    <property type="match status" value="4"/>
</dbReference>